<evidence type="ECO:0000256" key="6">
    <source>
        <dbReference type="ARBA" id="ARBA00023136"/>
    </source>
</evidence>
<dbReference type="AlphaFoldDB" id="A0A9D2M257"/>
<evidence type="ECO:0000256" key="7">
    <source>
        <dbReference type="SAM" id="Phobius"/>
    </source>
</evidence>
<dbReference type="PANTHER" id="PTHR30586:SF0">
    <property type="entry name" value="ION-TRANSLOCATING OXIDOREDUCTASE COMPLEX SUBUNIT E"/>
    <property type="match status" value="1"/>
</dbReference>
<organism evidence="8 9">
    <name type="scientific">Candidatus Ruthenibacterium avium</name>
    <dbReference type="NCBI Taxonomy" id="2838751"/>
    <lineage>
        <taxon>Bacteria</taxon>
        <taxon>Bacillati</taxon>
        <taxon>Bacillota</taxon>
        <taxon>Clostridia</taxon>
        <taxon>Eubacteriales</taxon>
        <taxon>Oscillospiraceae</taxon>
        <taxon>Ruthenibacterium</taxon>
    </lineage>
</organism>
<accession>A0A9D2M257</accession>
<dbReference type="Pfam" id="PF02508">
    <property type="entry name" value="Rnf-Nqr"/>
    <property type="match status" value="1"/>
</dbReference>
<sequence length="215" mass="23410">MNEEELKAAELARRIKKDRVFLNNPVVMQGLGLAPLVVAAVSLQNAVILAVALLLILTPTRVLAAFLTRFSLFRFRGLTYALSACVVYIGALFVLRQLYTPAQLGLLGLYLPLLCADPIVLKRYERPQRERVKTALNKGLITSAGYIAALFLIAGIREFLGTGCLFGHAVMSYSLLPLAVLPMGGFILLGLLIAAWRSAASIVKRQMALGVKQQT</sequence>
<dbReference type="GO" id="GO:0005886">
    <property type="term" value="C:plasma membrane"/>
    <property type="evidence" value="ECO:0007669"/>
    <property type="project" value="TreeGrafter"/>
</dbReference>
<gene>
    <name evidence="8" type="ORF">H9943_01275</name>
</gene>
<keyword evidence="5 7" id="KW-1133">Transmembrane helix</keyword>
<feature type="transmembrane region" description="Helical" evidence="7">
    <location>
        <begin position="79"/>
        <end position="99"/>
    </location>
</feature>
<feature type="transmembrane region" description="Helical" evidence="7">
    <location>
        <begin position="176"/>
        <end position="196"/>
    </location>
</feature>
<reference evidence="8" key="1">
    <citation type="journal article" date="2021" name="PeerJ">
        <title>Extensive microbial diversity within the chicken gut microbiome revealed by metagenomics and culture.</title>
        <authorList>
            <person name="Gilroy R."/>
            <person name="Ravi A."/>
            <person name="Getino M."/>
            <person name="Pursley I."/>
            <person name="Horton D.L."/>
            <person name="Alikhan N.F."/>
            <person name="Baker D."/>
            <person name="Gharbi K."/>
            <person name="Hall N."/>
            <person name="Watson M."/>
            <person name="Adriaenssens E.M."/>
            <person name="Foster-Nyarko E."/>
            <person name="Jarju S."/>
            <person name="Secka A."/>
            <person name="Antonio M."/>
            <person name="Oren A."/>
            <person name="Chaudhuri R.R."/>
            <person name="La Ragione R."/>
            <person name="Hildebrand F."/>
            <person name="Pallen M.J."/>
        </authorList>
    </citation>
    <scope>NUCLEOTIDE SEQUENCE</scope>
    <source>
        <strain evidence="8">ChiBcec8-14828</strain>
    </source>
</reference>
<feature type="transmembrane region" description="Helical" evidence="7">
    <location>
        <begin position="47"/>
        <end position="67"/>
    </location>
</feature>
<evidence type="ECO:0000313" key="8">
    <source>
        <dbReference type="EMBL" id="HJB39008.1"/>
    </source>
</evidence>
<keyword evidence="6 7" id="KW-0472">Membrane</keyword>
<keyword evidence="3 7" id="KW-0812">Transmembrane</keyword>
<dbReference type="GO" id="GO:0012505">
    <property type="term" value="C:endomembrane system"/>
    <property type="evidence" value="ECO:0007669"/>
    <property type="project" value="UniProtKB-SubCell"/>
</dbReference>
<reference evidence="8" key="2">
    <citation type="submission" date="2021-04" db="EMBL/GenBank/DDBJ databases">
        <authorList>
            <person name="Gilroy R."/>
        </authorList>
    </citation>
    <scope>NUCLEOTIDE SEQUENCE</scope>
    <source>
        <strain evidence="8">ChiBcec8-14828</strain>
    </source>
</reference>
<keyword evidence="4" id="KW-1278">Translocase</keyword>
<name>A0A9D2M257_9FIRM</name>
<dbReference type="PANTHER" id="PTHR30586">
    <property type="entry name" value="ELECTRON TRANSPORT COMPLEX PROTEIN RNFE"/>
    <property type="match status" value="1"/>
</dbReference>
<evidence type="ECO:0000256" key="4">
    <source>
        <dbReference type="ARBA" id="ARBA00022967"/>
    </source>
</evidence>
<feature type="transmembrane region" description="Helical" evidence="7">
    <location>
        <begin position="21"/>
        <end position="41"/>
    </location>
</feature>
<dbReference type="PIRSF" id="PIRSF006102">
    <property type="entry name" value="NQR_DE"/>
    <property type="match status" value="1"/>
</dbReference>
<proteinExistence type="predicted"/>
<comment type="caution">
    <text evidence="8">The sequence shown here is derived from an EMBL/GenBank/DDBJ whole genome shotgun (WGS) entry which is preliminary data.</text>
</comment>
<dbReference type="InterPro" id="IPR003667">
    <property type="entry name" value="NqrDE/RnfAE"/>
</dbReference>
<comment type="subcellular location">
    <subcellularLocation>
        <location evidence="1">Endomembrane system</location>
        <topology evidence="1">Multi-pass membrane protein</topology>
    </subcellularLocation>
</comment>
<dbReference type="Proteomes" id="UP000824209">
    <property type="component" value="Unassembled WGS sequence"/>
</dbReference>
<evidence type="ECO:0000256" key="2">
    <source>
        <dbReference type="ARBA" id="ARBA00022448"/>
    </source>
</evidence>
<evidence type="ECO:0000256" key="5">
    <source>
        <dbReference type="ARBA" id="ARBA00022989"/>
    </source>
</evidence>
<evidence type="ECO:0000256" key="1">
    <source>
        <dbReference type="ARBA" id="ARBA00004127"/>
    </source>
</evidence>
<protein>
    <submittedName>
        <fullName evidence="8">Electron transporter RnfE</fullName>
    </submittedName>
</protein>
<dbReference type="EMBL" id="DWYA01000013">
    <property type="protein sequence ID" value="HJB39008.1"/>
    <property type="molecule type" value="Genomic_DNA"/>
</dbReference>
<keyword evidence="2" id="KW-0813">Transport</keyword>
<feature type="transmembrane region" description="Helical" evidence="7">
    <location>
        <begin position="105"/>
        <end position="124"/>
    </location>
</feature>
<evidence type="ECO:0000256" key="3">
    <source>
        <dbReference type="ARBA" id="ARBA00022692"/>
    </source>
</evidence>
<feature type="transmembrane region" description="Helical" evidence="7">
    <location>
        <begin position="136"/>
        <end position="156"/>
    </location>
</feature>
<evidence type="ECO:0000313" key="9">
    <source>
        <dbReference type="Proteomes" id="UP000824209"/>
    </source>
</evidence>